<dbReference type="AlphaFoldDB" id="H1XYA4"/>
<protein>
    <submittedName>
        <fullName evidence="2">Signal transducing protein</fullName>
    </submittedName>
</protein>
<dbReference type="OrthoDB" id="797774at2"/>
<organism evidence="3 4">
    <name type="scientific">Caldithrix abyssi DSM 13497</name>
    <dbReference type="NCBI Taxonomy" id="880073"/>
    <lineage>
        <taxon>Bacteria</taxon>
        <taxon>Pseudomonadati</taxon>
        <taxon>Calditrichota</taxon>
        <taxon>Calditrichia</taxon>
        <taxon>Calditrichales</taxon>
        <taxon>Calditrichaceae</taxon>
        <taxon>Caldithrix</taxon>
    </lineage>
</organism>
<dbReference type="InParanoid" id="H1XYA4"/>
<proteinExistence type="predicted"/>
<evidence type="ECO:0000313" key="3">
    <source>
        <dbReference type="EMBL" id="EHO43171.1"/>
    </source>
</evidence>
<evidence type="ECO:0000313" key="2">
    <source>
        <dbReference type="EMBL" id="APF19264.1"/>
    </source>
</evidence>
<dbReference type="Proteomes" id="UP000004671">
    <property type="component" value="Chromosome"/>
</dbReference>
<feature type="domain" description="DUF2007" evidence="1">
    <location>
        <begin position="16"/>
        <end position="68"/>
    </location>
</feature>
<evidence type="ECO:0000313" key="5">
    <source>
        <dbReference type="Proteomes" id="UP000183868"/>
    </source>
</evidence>
<dbReference type="KEGG" id="caby:Cabys_2515"/>
<name>H1XYA4_CALAY</name>
<dbReference type="Proteomes" id="UP000183868">
    <property type="component" value="Chromosome"/>
</dbReference>
<evidence type="ECO:0000313" key="4">
    <source>
        <dbReference type="Proteomes" id="UP000004671"/>
    </source>
</evidence>
<dbReference type="SUPFAM" id="SSF54913">
    <property type="entry name" value="GlnB-like"/>
    <property type="match status" value="1"/>
</dbReference>
<dbReference type="Pfam" id="PF09413">
    <property type="entry name" value="DUF2007"/>
    <property type="match status" value="1"/>
</dbReference>
<dbReference type="EMBL" id="CP018099">
    <property type="protein sequence ID" value="APF19264.1"/>
    <property type="molecule type" value="Genomic_DNA"/>
</dbReference>
<gene>
    <name evidence="2" type="ORF">Cabys_2515</name>
    <name evidence="3" type="ORF">Calab_3573</name>
</gene>
<dbReference type="InterPro" id="IPR011322">
    <property type="entry name" value="N-reg_PII-like_a/b"/>
</dbReference>
<reference evidence="2 5" key="2">
    <citation type="submission" date="2016-11" db="EMBL/GenBank/DDBJ databases">
        <title>Genomic analysis of Caldithrix abyssi and proposal of a novel bacterial phylum Caldithrichaeota.</title>
        <authorList>
            <person name="Kublanov I."/>
            <person name="Sigalova O."/>
            <person name="Gavrilov S."/>
            <person name="Lebedinsky A."/>
            <person name="Ivanova N."/>
            <person name="Daum C."/>
            <person name="Reddy T."/>
            <person name="Klenk H.P."/>
            <person name="Goker M."/>
            <person name="Reva O."/>
            <person name="Miroshnichenko M."/>
            <person name="Kyprides N."/>
            <person name="Woyke T."/>
            <person name="Gelfand M."/>
        </authorList>
    </citation>
    <scope>NUCLEOTIDE SEQUENCE [LARGE SCALE GENOMIC DNA]</scope>
    <source>
        <strain evidence="2 5">LF13</strain>
    </source>
</reference>
<evidence type="ECO:0000259" key="1">
    <source>
        <dbReference type="Pfam" id="PF09413"/>
    </source>
</evidence>
<accession>H1XYA4</accession>
<dbReference type="PaxDb" id="880073-Calab_3573"/>
<dbReference type="EMBL" id="CM001402">
    <property type="protein sequence ID" value="EHO43171.1"/>
    <property type="molecule type" value="Genomic_DNA"/>
</dbReference>
<sequence>MERLKFLKNFPNRPFAEQAREILESNNIGCVLKSPDVGILGGASSSTLNGVDLYVDQDDFEKARTLIDALYDGI</sequence>
<reference evidence="3 4" key="1">
    <citation type="submission" date="2011-09" db="EMBL/GenBank/DDBJ databases">
        <title>The permanent draft genome of Caldithrix abyssi DSM 13497.</title>
        <authorList>
            <consortium name="US DOE Joint Genome Institute (JGI-PGF)"/>
            <person name="Lucas S."/>
            <person name="Han J."/>
            <person name="Lapidus A."/>
            <person name="Bruce D."/>
            <person name="Goodwin L."/>
            <person name="Pitluck S."/>
            <person name="Peters L."/>
            <person name="Kyrpides N."/>
            <person name="Mavromatis K."/>
            <person name="Ivanova N."/>
            <person name="Mikhailova N."/>
            <person name="Chertkov O."/>
            <person name="Detter J.C."/>
            <person name="Tapia R."/>
            <person name="Han C."/>
            <person name="Land M."/>
            <person name="Hauser L."/>
            <person name="Markowitz V."/>
            <person name="Cheng J.-F."/>
            <person name="Hugenholtz P."/>
            <person name="Woyke T."/>
            <person name="Wu D."/>
            <person name="Spring S."/>
            <person name="Brambilla E."/>
            <person name="Klenk H.-P."/>
            <person name="Eisen J.A."/>
        </authorList>
    </citation>
    <scope>NUCLEOTIDE SEQUENCE [LARGE SCALE GENOMIC DNA]</scope>
    <source>
        <strain evidence="3 4">DSM 13497</strain>
    </source>
</reference>
<dbReference type="HOGENOM" id="CLU_2680727_0_0_0"/>
<dbReference type="RefSeq" id="WP_006930692.1">
    <property type="nucleotide sequence ID" value="NZ_CM001402.1"/>
</dbReference>
<keyword evidence="4" id="KW-1185">Reference proteome</keyword>
<dbReference type="InterPro" id="IPR018551">
    <property type="entry name" value="DUF2007"/>
</dbReference>